<reference evidence="1 2" key="1">
    <citation type="journal article" date="2019" name="Sci. Rep.">
        <title>Orb-weaving spider Araneus ventricosus genome elucidates the spidroin gene catalogue.</title>
        <authorList>
            <person name="Kono N."/>
            <person name="Nakamura H."/>
            <person name="Ohtoshi R."/>
            <person name="Moran D.A.P."/>
            <person name="Shinohara A."/>
            <person name="Yoshida Y."/>
            <person name="Fujiwara M."/>
            <person name="Mori M."/>
            <person name="Tomita M."/>
            <person name="Arakawa K."/>
        </authorList>
    </citation>
    <scope>NUCLEOTIDE SEQUENCE [LARGE SCALE GENOMIC DNA]</scope>
</reference>
<accession>A0A4Y2A8Q1</accession>
<dbReference type="Proteomes" id="UP000499080">
    <property type="component" value="Unassembled WGS sequence"/>
</dbReference>
<evidence type="ECO:0000313" key="2">
    <source>
        <dbReference type="Proteomes" id="UP000499080"/>
    </source>
</evidence>
<dbReference type="EMBL" id="BGPR01000009">
    <property type="protein sequence ID" value="GBL76241.1"/>
    <property type="molecule type" value="Genomic_DNA"/>
</dbReference>
<evidence type="ECO:0000313" key="1">
    <source>
        <dbReference type="EMBL" id="GBL76241.1"/>
    </source>
</evidence>
<keyword evidence="2" id="KW-1185">Reference proteome</keyword>
<name>A0A4Y2A8Q1_ARAVE</name>
<proteinExistence type="predicted"/>
<organism evidence="1 2">
    <name type="scientific">Araneus ventricosus</name>
    <name type="common">Orbweaver spider</name>
    <name type="synonym">Epeira ventricosa</name>
    <dbReference type="NCBI Taxonomy" id="182803"/>
    <lineage>
        <taxon>Eukaryota</taxon>
        <taxon>Metazoa</taxon>
        <taxon>Ecdysozoa</taxon>
        <taxon>Arthropoda</taxon>
        <taxon>Chelicerata</taxon>
        <taxon>Arachnida</taxon>
        <taxon>Araneae</taxon>
        <taxon>Araneomorphae</taxon>
        <taxon>Entelegynae</taxon>
        <taxon>Araneoidea</taxon>
        <taxon>Araneidae</taxon>
        <taxon>Araneus</taxon>
    </lineage>
</organism>
<dbReference type="AlphaFoldDB" id="A0A4Y2A8Q1"/>
<protein>
    <submittedName>
        <fullName evidence="1">Uncharacterized protein</fullName>
    </submittedName>
</protein>
<comment type="caution">
    <text evidence="1">The sequence shown here is derived from an EMBL/GenBank/DDBJ whole genome shotgun (WGS) entry which is preliminary data.</text>
</comment>
<sequence>MEGGEATIYDVFRGHELSYQIKIGAIGTVVGAKELCQGFLLVETFPNLKYRPSQSNGQECQSAYLLYMYFGRFGPLCHEGLGLSLFTQYFKSANEDPVCQVPSKSRSMLTGQFVTCILGTLVHPALRDWVRTYLSLHYFKSADEEPVHRNVHQSSEVCQPVNLLHVFYILWPTLS</sequence>
<gene>
    <name evidence="1" type="ORF">AVEN_234505_1</name>
</gene>